<keyword evidence="2" id="KW-1185">Reference proteome</keyword>
<gene>
    <name evidence="1" type="ORF">SCLCIDRAFT_345869</name>
</gene>
<sequence length="87" mass="9678">MGQVGADIVTCLSDPAAFNHLGSIAGRPRTQDPREGGQWHSVSLGSHSICVLCHKEVFLWTYNSREGHMCYIQVHSILFVIHSREDS</sequence>
<evidence type="ECO:0000313" key="2">
    <source>
        <dbReference type="Proteomes" id="UP000053989"/>
    </source>
</evidence>
<accession>A0A0C3DF77</accession>
<organism evidence="1 2">
    <name type="scientific">Scleroderma citrinum Foug A</name>
    <dbReference type="NCBI Taxonomy" id="1036808"/>
    <lineage>
        <taxon>Eukaryota</taxon>
        <taxon>Fungi</taxon>
        <taxon>Dikarya</taxon>
        <taxon>Basidiomycota</taxon>
        <taxon>Agaricomycotina</taxon>
        <taxon>Agaricomycetes</taxon>
        <taxon>Agaricomycetidae</taxon>
        <taxon>Boletales</taxon>
        <taxon>Sclerodermatineae</taxon>
        <taxon>Sclerodermataceae</taxon>
        <taxon>Scleroderma</taxon>
    </lineage>
</organism>
<dbReference type="Proteomes" id="UP000053989">
    <property type="component" value="Unassembled WGS sequence"/>
</dbReference>
<dbReference type="HOGENOM" id="CLU_2484617_0_0_1"/>
<evidence type="ECO:0000313" key="1">
    <source>
        <dbReference type="EMBL" id="KIM54736.1"/>
    </source>
</evidence>
<dbReference type="AlphaFoldDB" id="A0A0C3DF77"/>
<protein>
    <submittedName>
        <fullName evidence="1">Uncharacterized protein</fullName>
    </submittedName>
</protein>
<name>A0A0C3DF77_9AGAM</name>
<proteinExistence type="predicted"/>
<dbReference type="InParanoid" id="A0A0C3DF77"/>
<reference evidence="2" key="2">
    <citation type="submission" date="2015-01" db="EMBL/GenBank/DDBJ databases">
        <title>Evolutionary Origins and Diversification of the Mycorrhizal Mutualists.</title>
        <authorList>
            <consortium name="DOE Joint Genome Institute"/>
            <consortium name="Mycorrhizal Genomics Consortium"/>
            <person name="Kohler A."/>
            <person name="Kuo A."/>
            <person name="Nagy L.G."/>
            <person name="Floudas D."/>
            <person name="Copeland A."/>
            <person name="Barry K.W."/>
            <person name="Cichocki N."/>
            <person name="Veneault-Fourrey C."/>
            <person name="LaButti K."/>
            <person name="Lindquist E.A."/>
            <person name="Lipzen A."/>
            <person name="Lundell T."/>
            <person name="Morin E."/>
            <person name="Murat C."/>
            <person name="Riley R."/>
            <person name="Ohm R."/>
            <person name="Sun H."/>
            <person name="Tunlid A."/>
            <person name="Henrissat B."/>
            <person name="Grigoriev I.V."/>
            <person name="Hibbett D.S."/>
            <person name="Martin F."/>
        </authorList>
    </citation>
    <scope>NUCLEOTIDE SEQUENCE [LARGE SCALE GENOMIC DNA]</scope>
    <source>
        <strain evidence="2">Foug A</strain>
    </source>
</reference>
<dbReference type="EMBL" id="KN822148">
    <property type="protein sequence ID" value="KIM54736.1"/>
    <property type="molecule type" value="Genomic_DNA"/>
</dbReference>
<reference evidence="1 2" key="1">
    <citation type="submission" date="2014-04" db="EMBL/GenBank/DDBJ databases">
        <authorList>
            <consortium name="DOE Joint Genome Institute"/>
            <person name="Kuo A."/>
            <person name="Kohler A."/>
            <person name="Nagy L.G."/>
            <person name="Floudas D."/>
            <person name="Copeland A."/>
            <person name="Barry K.W."/>
            <person name="Cichocki N."/>
            <person name="Veneault-Fourrey C."/>
            <person name="LaButti K."/>
            <person name="Lindquist E.A."/>
            <person name="Lipzen A."/>
            <person name="Lundell T."/>
            <person name="Morin E."/>
            <person name="Murat C."/>
            <person name="Sun H."/>
            <person name="Tunlid A."/>
            <person name="Henrissat B."/>
            <person name="Grigoriev I.V."/>
            <person name="Hibbett D.S."/>
            <person name="Martin F."/>
            <person name="Nordberg H.P."/>
            <person name="Cantor M.N."/>
            <person name="Hua S.X."/>
        </authorList>
    </citation>
    <scope>NUCLEOTIDE SEQUENCE [LARGE SCALE GENOMIC DNA]</scope>
    <source>
        <strain evidence="1 2">Foug A</strain>
    </source>
</reference>